<comment type="caution">
    <text evidence="2">The sequence shown here is derived from an EMBL/GenBank/DDBJ whole genome shotgun (WGS) entry which is preliminary data.</text>
</comment>
<gene>
    <name evidence="2" type="ORF">BXY45_11677</name>
</gene>
<dbReference type="InterPro" id="IPR011777">
    <property type="entry name" value="Geranylgeranyl_Rdtase_fam"/>
</dbReference>
<reference evidence="2 3" key="1">
    <citation type="submission" date="2018-03" db="EMBL/GenBank/DDBJ databases">
        <title>Genomic Encyclopedia of Archaeal and Bacterial Type Strains, Phase II (KMG-II): from individual species to whole genera.</title>
        <authorList>
            <person name="Goeker M."/>
        </authorList>
    </citation>
    <scope>NUCLEOTIDE SEQUENCE [LARGE SCALE GENOMIC DNA]</scope>
    <source>
        <strain evidence="2 3">DSM 44889</strain>
    </source>
</reference>
<feature type="domain" description="FAD-binding" evidence="1">
    <location>
        <begin position="14"/>
        <end position="310"/>
    </location>
</feature>
<dbReference type="GO" id="GO:0016628">
    <property type="term" value="F:oxidoreductase activity, acting on the CH-CH group of donors, NAD or NADP as acceptor"/>
    <property type="evidence" value="ECO:0007669"/>
    <property type="project" value="InterPro"/>
</dbReference>
<keyword evidence="3" id="KW-1185">Reference proteome</keyword>
<organism evidence="2 3">
    <name type="scientific">Quadrisphaera granulorum</name>
    <dbReference type="NCBI Taxonomy" id="317664"/>
    <lineage>
        <taxon>Bacteria</taxon>
        <taxon>Bacillati</taxon>
        <taxon>Actinomycetota</taxon>
        <taxon>Actinomycetes</taxon>
        <taxon>Kineosporiales</taxon>
        <taxon>Kineosporiaceae</taxon>
        <taxon>Quadrisphaera</taxon>
    </lineage>
</organism>
<dbReference type="InterPro" id="IPR036188">
    <property type="entry name" value="FAD/NAD-bd_sf"/>
</dbReference>
<dbReference type="EMBL" id="QGDQ01000016">
    <property type="protein sequence ID" value="PWJ52941.1"/>
    <property type="molecule type" value="Genomic_DNA"/>
</dbReference>
<dbReference type="Proteomes" id="UP000245469">
    <property type="component" value="Unassembled WGS sequence"/>
</dbReference>
<evidence type="ECO:0000259" key="1">
    <source>
        <dbReference type="Pfam" id="PF01494"/>
    </source>
</evidence>
<dbReference type="InterPro" id="IPR050407">
    <property type="entry name" value="Geranylgeranyl_reductase"/>
</dbReference>
<dbReference type="Pfam" id="PF01494">
    <property type="entry name" value="FAD_binding_3"/>
    <property type="match status" value="1"/>
</dbReference>
<dbReference type="PRINTS" id="PR00420">
    <property type="entry name" value="RNGMNOXGNASE"/>
</dbReference>
<dbReference type="NCBIfam" id="TIGR02032">
    <property type="entry name" value="GG-red-SF"/>
    <property type="match status" value="1"/>
</dbReference>
<evidence type="ECO:0000313" key="2">
    <source>
        <dbReference type="EMBL" id="PWJ52941.1"/>
    </source>
</evidence>
<proteinExistence type="predicted"/>
<dbReference type="AlphaFoldDB" id="A0A316A4W1"/>
<accession>A0A316A4W1</accession>
<protein>
    <submittedName>
        <fullName evidence="2">Geranylgeranyl reductase family protein</fullName>
    </submittedName>
</protein>
<evidence type="ECO:0000313" key="3">
    <source>
        <dbReference type="Proteomes" id="UP000245469"/>
    </source>
</evidence>
<sequence length="396" mass="40746">MAAGTLGGVSEHWDLVVVGAGPAGSAAALGALHQRPDARVLLLDRADFPRDKVCGDGVAPHALDVLATVGVTGLLGDWPVAPRLRISVVGAAGVPVVEEAMARPAQVVPRAVLDERLVRAAVERGAVLRRARVRDVLQDGAGVGVVLTDGEVVRGRIAVGADGAHSEVRRALGPAVVPPQRRGTTAIAVRAYAPVLPEHAGVQVLAFSQDTDRPSYAWSFPVGDGRANVGFGQLVDSRSSVGEAPTRARLLERLEELLPGTTAGAEQVAGHPLPLSTGRSGVWSVGRVLLAGDAASLVNPVTGEGIYYAVLSGVLAGRAAVGGGRYDAMLAEALVGHLRHTDLAARLVRSDRLLHAALRASAHDSAVFDDLADIGLARGRLTRRVAGGMARALVGA</sequence>
<dbReference type="PANTHER" id="PTHR42685:SF22">
    <property type="entry name" value="CONDITIONED MEDIUM FACTOR RECEPTOR 1"/>
    <property type="match status" value="1"/>
</dbReference>
<dbReference type="InterPro" id="IPR002938">
    <property type="entry name" value="FAD-bd"/>
</dbReference>
<dbReference type="PANTHER" id="PTHR42685">
    <property type="entry name" value="GERANYLGERANYL DIPHOSPHATE REDUCTASE"/>
    <property type="match status" value="1"/>
</dbReference>
<dbReference type="Gene3D" id="3.50.50.60">
    <property type="entry name" value="FAD/NAD(P)-binding domain"/>
    <property type="match status" value="1"/>
</dbReference>
<dbReference type="GO" id="GO:0071949">
    <property type="term" value="F:FAD binding"/>
    <property type="evidence" value="ECO:0007669"/>
    <property type="project" value="InterPro"/>
</dbReference>
<dbReference type="SUPFAM" id="SSF51905">
    <property type="entry name" value="FAD/NAD(P)-binding domain"/>
    <property type="match status" value="1"/>
</dbReference>
<name>A0A316A4W1_9ACTN</name>